<dbReference type="Pfam" id="PF00096">
    <property type="entry name" value="zf-C2H2"/>
    <property type="match status" value="2"/>
</dbReference>
<evidence type="ECO:0000256" key="3">
    <source>
        <dbReference type="ARBA" id="ARBA00022737"/>
    </source>
</evidence>
<dbReference type="Pfam" id="PF12874">
    <property type="entry name" value="zf-met"/>
    <property type="match status" value="1"/>
</dbReference>
<dbReference type="Gene3D" id="3.30.710.10">
    <property type="entry name" value="Potassium Channel Kv1.1, Chain A"/>
    <property type="match status" value="1"/>
</dbReference>
<dbReference type="SUPFAM" id="SSF57667">
    <property type="entry name" value="beta-beta-alpha zinc fingers"/>
    <property type="match status" value="2"/>
</dbReference>
<evidence type="ECO:0000256" key="6">
    <source>
        <dbReference type="ARBA" id="ARBA00023242"/>
    </source>
</evidence>
<dbReference type="AlphaFoldDB" id="A0A1W4WGA4"/>
<evidence type="ECO:0000256" key="4">
    <source>
        <dbReference type="ARBA" id="ARBA00022771"/>
    </source>
</evidence>
<dbReference type="SMART" id="SM00225">
    <property type="entry name" value="BTB"/>
    <property type="match status" value="1"/>
</dbReference>
<dbReference type="Gene3D" id="3.30.160.60">
    <property type="entry name" value="Classic Zinc Finger"/>
    <property type="match status" value="3"/>
</dbReference>
<dbReference type="PANTHER" id="PTHR23110">
    <property type="entry name" value="BTB DOMAIN TRANSCRIPTION FACTOR"/>
    <property type="match status" value="1"/>
</dbReference>
<keyword evidence="11" id="KW-1185">Reference proteome</keyword>
<evidence type="ECO:0000259" key="10">
    <source>
        <dbReference type="PROSITE" id="PS50157"/>
    </source>
</evidence>
<dbReference type="STRING" id="224129.A0A1W4WGA4"/>
<keyword evidence="5" id="KW-0862">Zinc</keyword>
<feature type="compositionally biased region" description="Basic and acidic residues" evidence="8">
    <location>
        <begin position="460"/>
        <end position="476"/>
    </location>
</feature>
<evidence type="ECO:0000256" key="7">
    <source>
        <dbReference type="PROSITE-ProRule" id="PRU00042"/>
    </source>
</evidence>
<accession>A0A1W4WGA4</accession>
<protein>
    <submittedName>
        <fullName evidence="12">Zinc finger and BTB domain-containing protein 17</fullName>
    </submittedName>
</protein>
<dbReference type="InterPro" id="IPR000210">
    <property type="entry name" value="BTB/POZ_dom"/>
</dbReference>
<dbReference type="InParanoid" id="A0A1W4WGA4"/>
<dbReference type="PROSITE" id="PS50157">
    <property type="entry name" value="ZINC_FINGER_C2H2_2"/>
    <property type="match status" value="3"/>
</dbReference>
<evidence type="ECO:0000256" key="1">
    <source>
        <dbReference type="ARBA" id="ARBA00004123"/>
    </source>
</evidence>
<dbReference type="KEGG" id="apln:108735501"/>
<feature type="compositionally biased region" description="Basic and acidic residues" evidence="8">
    <location>
        <begin position="176"/>
        <end position="187"/>
    </location>
</feature>
<dbReference type="GeneID" id="108735501"/>
<dbReference type="PROSITE" id="PS00028">
    <property type="entry name" value="ZINC_FINGER_C2H2_1"/>
    <property type="match status" value="4"/>
</dbReference>
<feature type="domain" description="BTB" evidence="9">
    <location>
        <begin position="33"/>
        <end position="104"/>
    </location>
</feature>
<dbReference type="PANTHER" id="PTHR23110:SF93">
    <property type="entry name" value="ZINC FINGER AND BTB DOMAIN-CONTAINING PROTEIN 14-LIKE PROTEIN"/>
    <property type="match status" value="1"/>
</dbReference>
<dbReference type="RefSeq" id="XP_018322986.1">
    <property type="nucleotide sequence ID" value="XM_018467484.1"/>
</dbReference>
<dbReference type="InterPro" id="IPR036236">
    <property type="entry name" value="Znf_C2H2_sf"/>
</dbReference>
<proteinExistence type="predicted"/>
<dbReference type="GO" id="GO:0048513">
    <property type="term" value="P:animal organ development"/>
    <property type="evidence" value="ECO:0007669"/>
    <property type="project" value="UniProtKB-ARBA"/>
</dbReference>
<comment type="subcellular location">
    <subcellularLocation>
        <location evidence="1">Nucleus</location>
    </subcellularLocation>
</comment>
<feature type="region of interest" description="Disordered" evidence="8">
    <location>
        <begin position="460"/>
        <end position="483"/>
    </location>
</feature>
<dbReference type="GO" id="GO:0003006">
    <property type="term" value="P:developmental process involved in reproduction"/>
    <property type="evidence" value="ECO:0007669"/>
    <property type="project" value="UniProtKB-ARBA"/>
</dbReference>
<evidence type="ECO:0000256" key="5">
    <source>
        <dbReference type="ARBA" id="ARBA00022833"/>
    </source>
</evidence>
<dbReference type="GO" id="GO:0005634">
    <property type="term" value="C:nucleus"/>
    <property type="evidence" value="ECO:0007669"/>
    <property type="project" value="UniProtKB-SubCell"/>
</dbReference>
<dbReference type="InterPro" id="IPR013087">
    <property type="entry name" value="Znf_C2H2_type"/>
</dbReference>
<dbReference type="FunFam" id="3.30.160.60:FF:000690">
    <property type="entry name" value="Zinc finger protein 354C"/>
    <property type="match status" value="1"/>
</dbReference>
<evidence type="ECO:0000259" key="9">
    <source>
        <dbReference type="PROSITE" id="PS50097"/>
    </source>
</evidence>
<feature type="domain" description="C2H2-type" evidence="10">
    <location>
        <begin position="399"/>
        <end position="426"/>
    </location>
</feature>
<dbReference type="PROSITE" id="PS50097">
    <property type="entry name" value="BTB"/>
    <property type="match status" value="1"/>
</dbReference>
<dbReference type="Proteomes" id="UP000192223">
    <property type="component" value="Unplaced"/>
</dbReference>
<evidence type="ECO:0000313" key="12">
    <source>
        <dbReference type="RefSeq" id="XP_018322986.1"/>
    </source>
</evidence>
<dbReference type="GO" id="GO:0043565">
    <property type="term" value="F:sequence-specific DNA binding"/>
    <property type="evidence" value="ECO:0007669"/>
    <property type="project" value="UniProtKB-ARBA"/>
</dbReference>
<dbReference type="GO" id="GO:0003682">
    <property type="term" value="F:chromatin binding"/>
    <property type="evidence" value="ECO:0007669"/>
    <property type="project" value="UniProtKB-ARBA"/>
</dbReference>
<feature type="domain" description="C2H2-type" evidence="10">
    <location>
        <begin position="302"/>
        <end position="329"/>
    </location>
</feature>
<keyword evidence="3" id="KW-0677">Repeat</keyword>
<name>A0A1W4WGA4_AGRPL</name>
<dbReference type="GO" id="GO:0000785">
    <property type="term" value="C:chromatin"/>
    <property type="evidence" value="ECO:0007669"/>
    <property type="project" value="UniProtKB-ARBA"/>
</dbReference>
<dbReference type="OrthoDB" id="6077919at2759"/>
<keyword evidence="6" id="KW-0539">Nucleus</keyword>
<dbReference type="Pfam" id="PF00651">
    <property type="entry name" value="BTB"/>
    <property type="match status" value="1"/>
</dbReference>
<evidence type="ECO:0000256" key="8">
    <source>
        <dbReference type="SAM" id="MobiDB-lite"/>
    </source>
</evidence>
<feature type="domain" description="C2H2-type" evidence="10">
    <location>
        <begin position="427"/>
        <end position="450"/>
    </location>
</feature>
<dbReference type="GO" id="GO:0006357">
    <property type="term" value="P:regulation of transcription by RNA polymerase II"/>
    <property type="evidence" value="ECO:0007669"/>
    <property type="project" value="TreeGrafter"/>
</dbReference>
<dbReference type="GO" id="GO:0048666">
    <property type="term" value="P:neuron development"/>
    <property type="evidence" value="ECO:0007669"/>
    <property type="project" value="UniProtKB-ARBA"/>
</dbReference>
<keyword evidence="2" id="KW-0479">Metal-binding</keyword>
<dbReference type="GO" id="GO:0040029">
    <property type="term" value="P:epigenetic regulation of gene expression"/>
    <property type="evidence" value="ECO:0007669"/>
    <property type="project" value="UniProtKB-ARBA"/>
</dbReference>
<dbReference type="GO" id="GO:0008270">
    <property type="term" value="F:zinc ion binding"/>
    <property type="evidence" value="ECO:0007669"/>
    <property type="project" value="UniProtKB-KW"/>
</dbReference>
<gene>
    <name evidence="12" type="primary">LOC108735501</name>
</gene>
<feature type="compositionally biased region" description="Polar residues" evidence="8">
    <location>
        <begin position="188"/>
        <end position="231"/>
    </location>
</feature>
<dbReference type="SUPFAM" id="SSF54695">
    <property type="entry name" value="POZ domain"/>
    <property type="match status" value="1"/>
</dbReference>
<reference evidence="12" key="1">
    <citation type="submission" date="2025-08" db="UniProtKB">
        <authorList>
            <consortium name="RefSeq"/>
        </authorList>
    </citation>
    <scope>IDENTIFICATION</scope>
    <source>
        <tissue evidence="12">Entire body</tissue>
    </source>
</reference>
<dbReference type="SMART" id="SM00355">
    <property type="entry name" value="ZnF_C2H2"/>
    <property type="match status" value="4"/>
</dbReference>
<feature type="region of interest" description="Disordered" evidence="8">
    <location>
        <begin position="167"/>
        <end position="242"/>
    </location>
</feature>
<sequence>MAALTENYQLKWHSFGSHLHSSVALSLSNSSFTDVCLSTFDGHQILAHRFILSACSQYLHQVLKIQSKVSTTLPLFIILPPEINYKTMKVLIQYMYSGETTVSKDILENVLKGGDLLKVRGLWRPPEKEESEKTNKNEEKRSLVQYSIPVPKLVHFDKKSSEVTPLLVNTTSNLPKNDDDNTRESKKLQTSVSSVKSSETNDVATKTRITSTKENPRSTKLPSSEIKTVSSAKPKDSSKNSSGNLEFFVIKEEPIEWNDIQGSEMEMVEENNFYENEMTIKPEIIVEDNSNASKSEELYTPLTCELCSESFAHPGDWVKHIQTHTDMLPAKRQRRGRSYVEDENNSFPPLHCDLCREYFSTPAEWVRHIENSHTEFELRMSNTNDGKPMKVKPIPDGHKICIACNKKFPSHASMLIHKRTHTGEKPFMCEYCQKGFNVKSNLLRHLRTLHDKIINSTEVDQKENVTSDGDNDKKCSGESSGSA</sequence>
<keyword evidence="4 7" id="KW-0863">Zinc-finger</keyword>
<evidence type="ECO:0000256" key="2">
    <source>
        <dbReference type="ARBA" id="ARBA00022723"/>
    </source>
</evidence>
<dbReference type="InterPro" id="IPR051095">
    <property type="entry name" value="Dros_DevTransReg"/>
</dbReference>
<dbReference type="InterPro" id="IPR011333">
    <property type="entry name" value="SKP1/BTB/POZ_sf"/>
</dbReference>
<evidence type="ECO:0000313" key="11">
    <source>
        <dbReference type="Proteomes" id="UP000192223"/>
    </source>
</evidence>
<organism evidence="11 12">
    <name type="scientific">Agrilus planipennis</name>
    <name type="common">Emerald ash borer</name>
    <name type="synonym">Agrilus marcopoli</name>
    <dbReference type="NCBI Taxonomy" id="224129"/>
    <lineage>
        <taxon>Eukaryota</taxon>
        <taxon>Metazoa</taxon>
        <taxon>Ecdysozoa</taxon>
        <taxon>Arthropoda</taxon>
        <taxon>Hexapoda</taxon>
        <taxon>Insecta</taxon>
        <taxon>Pterygota</taxon>
        <taxon>Neoptera</taxon>
        <taxon>Endopterygota</taxon>
        <taxon>Coleoptera</taxon>
        <taxon>Polyphaga</taxon>
        <taxon>Elateriformia</taxon>
        <taxon>Buprestoidea</taxon>
        <taxon>Buprestidae</taxon>
        <taxon>Agrilinae</taxon>
        <taxon>Agrilus</taxon>
    </lineage>
</organism>